<protein>
    <recommendedName>
        <fullName evidence="8">Rod shape-determining protein MreD</fullName>
    </recommendedName>
</protein>
<dbReference type="InterPro" id="IPR007227">
    <property type="entry name" value="Cell_shape_determining_MreD"/>
</dbReference>
<accession>A0A1A6C0F3</accession>
<dbReference type="EMBL" id="JQSG02000006">
    <property type="protein sequence ID" value="OBS08035.1"/>
    <property type="molecule type" value="Genomic_DNA"/>
</dbReference>
<dbReference type="RefSeq" id="WP_038091787.1">
    <property type="nucleotide sequence ID" value="NZ_JQSG02000006.1"/>
</dbReference>
<sequence>MTTPVRRNLGILLTLVIALSLSVIAMPAALTATRPEWVAMAIIYWSMALPRRVGLGTAWVTGLLLDVLTGSLLGQHALALTVVAYLSIRTHQRVRVYPLWQQSIAVGLMLVVYRILLLWVYGITGHAPDQRAYWIPVLTSMLLWPLIFLLLRHIRRRLHLTG</sequence>
<name>A0A1A6C0F3_9GAMM</name>
<comment type="caution">
    <text evidence="10">The sequence shown here is derived from an EMBL/GenBank/DDBJ whole genome shotgun (WGS) entry which is preliminary data.</text>
</comment>
<evidence type="ECO:0000256" key="7">
    <source>
        <dbReference type="ARBA" id="ARBA00023136"/>
    </source>
</evidence>
<keyword evidence="8" id="KW-0997">Cell inner membrane</keyword>
<dbReference type="GO" id="GO:0005886">
    <property type="term" value="C:plasma membrane"/>
    <property type="evidence" value="ECO:0007669"/>
    <property type="project" value="UniProtKB-SubCell"/>
</dbReference>
<dbReference type="Proteomes" id="UP000029273">
    <property type="component" value="Unassembled WGS sequence"/>
</dbReference>
<comment type="function">
    <text evidence="8">Involved in formation of the rod shape of the cell. May also contribute to regulation of formation of penicillin-binding proteins.</text>
</comment>
<keyword evidence="3 8" id="KW-1003">Cell membrane</keyword>
<keyword evidence="11" id="KW-1185">Reference proteome</keyword>
<keyword evidence="4 9" id="KW-0812">Transmembrane</keyword>
<evidence type="ECO:0000256" key="2">
    <source>
        <dbReference type="ARBA" id="ARBA00007776"/>
    </source>
</evidence>
<evidence type="ECO:0000256" key="3">
    <source>
        <dbReference type="ARBA" id="ARBA00022475"/>
    </source>
</evidence>
<feature type="transmembrane region" description="Helical" evidence="9">
    <location>
        <begin position="133"/>
        <end position="151"/>
    </location>
</feature>
<keyword evidence="6 9" id="KW-1133">Transmembrane helix</keyword>
<evidence type="ECO:0000313" key="11">
    <source>
        <dbReference type="Proteomes" id="UP000029273"/>
    </source>
</evidence>
<proteinExistence type="inferred from homology"/>
<reference evidence="10 11" key="1">
    <citation type="journal article" date="2014" name="Genome Announc.">
        <title>Draft Genome Sequence of the Iron-Oxidizing, Acidophilic, and Halotolerant 'Thiobacillus prosperus' Type Strain DSM 5130.</title>
        <authorList>
            <person name="Ossandon F.J."/>
            <person name="Cardenas J.P."/>
            <person name="Corbett M."/>
            <person name="Quatrini R."/>
            <person name="Holmes D.S."/>
            <person name="Watkin E."/>
        </authorList>
    </citation>
    <scope>NUCLEOTIDE SEQUENCE [LARGE SCALE GENOMIC DNA]</scope>
    <source>
        <strain evidence="10 11">DSM 5130</strain>
    </source>
</reference>
<evidence type="ECO:0000256" key="9">
    <source>
        <dbReference type="SAM" id="Phobius"/>
    </source>
</evidence>
<gene>
    <name evidence="10" type="ORF">Thpro_022285</name>
</gene>
<evidence type="ECO:0000256" key="4">
    <source>
        <dbReference type="ARBA" id="ARBA00022692"/>
    </source>
</evidence>
<dbReference type="OrthoDB" id="6647425at2"/>
<dbReference type="InterPro" id="IPR026034">
    <property type="entry name" value="MreD_proteobac"/>
</dbReference>
<feature type="transmembrane region" description="Helical" evidence="9">
    <location>
        <begin position="56"/>
        <end position="87"/>
    </location>
</feature>
<dbReference type="PANTHER" id="PTHR37484">
    <property type="entry name" value="ROD SHAPE-DETERMINING PROTEIN MRED"/>
    <property type="match status" value="1"/>
</dbReference>
<dbReference type="PIRSF" id="PIRSF018472">
    <property type="entry name" value="MreD_proteobac"/>
    <property type="match status" value="1"/>
</dbReference>
<comment type="similarity">
    <text evidence="2 8">Belongs to the MreD family.</text>
</comment>
<keyword evidence="5 8" id="KW-0133">Cell shape</keyword>
<feature type="transmembrane region" description="Helical" evidence="9">
    <location>
        <begin position="99"/>
        <end position="121"/>
    </location>
</feature>
<evidence type="ECO:0000313" key="10">
    <source>
        <dbReference type="EMBL" id="OBS08035.1"/>
    </source>
</evidence>
<evidence type="ECO:0000256" key="6">
    <source>
        <dbReference type="ARBA" id="ARBA00022989"/>
    </source>
</evidence>
<evidence type="ECO:0000256" key="1">
    <source>
        <dbReference type="ARBA" id="ARBA00004651"/>
    </source>
</evidence>
<dbReference type="NCBIfam" id="TIGR03426">
    <property type="entry name" value="shape_MreD"/>
    <property type="match status" value="1"/>
</dbReference>
<dbReference type="GO" id="GO:0008360">
    <property type="term" value="P:regulation of cell shape"/>
    <property type="evidence" value="ECO:0007669"/>
    <property type="project" value="UniProtKB-UniRule"/>
</dbReference>
<dbReference type="PANTHER" id="PTHR37484:SF1">
    <property type="entry name" value="ROD SHAPE-DETERMINING PROTEIN MRED"/>
    <property type="match status" value="1"/>
</dbReference>
<evidence type="ECO:0000256" key="5">
    <source>
        <dbReference type="ARBA" id="ARBA00022960"/>
    </source>
</evidence>
<dbReference type="AlphaFoldDB" id="A0A1A6C0F3"/>
<dbReference type="STRING" id="160660.BJI67_13980"/>
<keyword evidence="7 8" id="KW-0472">Membrane</keyword>
<dbReference type="Pfam" id="PF04093">
    <property type="entry name" value="MreD"/>
    <property type="match status" value="1"/>
</dbReference>
<evidence type="ECO:0000256" key="8">
    <source>
        <dbReference type="PIRNR" id="PIRNR018472"/>
    </source>
</evidence>
<comment type="subcellular location">
    <subcellularLocation>
        <location evidence="8">Cell inner membrane</location>
    </subcellularLocation>
    <subcellularLocation>
        <location evidence="1">Cell membrane</location>
        <topology evidence="1">Multi-pass membrane protein</topology>
    </subcellularLocation>
</comment>
<organism evidence="10 11">
    <name type="scientific">Acidihalobacter prosperus</name>
    <dbReference type="NCBI Taxonomy" id="160660"/>
    <lineage>
        <taxon>Bacteria</taxon>
        <taxon>Pseudomonadati</taxon>
        <taxon>Pseudomonadota</taxon>
        <taxon>Gammaproteobacteria</taxon>
        <taxon>Chromatiales</taxon>
        <taxon>Ectothiorhodospiraceae</taxon>
        <taxon>Acidihalobacter</taxon>
    </lineage>
</organism>